<reference evidence="1 2" key="1">
    <citation type="submission" date="2016-10" db="EMBL/GenBank/DDBJ databases">
        <authorList>
            <person name="de Groot N.N."/>
        </authorList>
    </citation>
    <scope>NUCLEOTIDE SEQUENCE [LARGE SCALE GENOMIC DNA]</scope>
    <source>
        <strain evidence="1 2">DSM 26130</strain>
    </source>
</reference>
<dbReference type="RefSeq" id="WP_245776926.1">
    <property type="nucleotide sequence ID" value="NZ_FOLQ01000044.1"/>
</dbReference>
<evidence type="ECO:0000313" key="2">
    <source>
        <dbReference type="Proteomes" id="UP000198598"/>
    </source>
</evidence>
<protein>
    <submittedName>
        <fullName evidence="1">Uncharacterized protein</fullName>
    </submittedName>
</protein>
<proteinExistence type="predicted"/>
<accession>A0A1I2HI80</accession>
<sequence length="107" mass="11291">MKTNDLLADRVSTTLDAELVRLVGQLCFVKGGDPAAISAVVLGALSFLTIQAQHDRSMLGIDLRSEAGWGRIEAAVKLIYKGLAKSALTSSTIQVVIKPQPTAGGVW</sequence>
<name>A0A1I2HI80_9BACT</name>
<organism evidence="1 2">
    <name type="scientific">Spirosoma endophyticum</name>
    <dbReference type="NCBI Taxonomy" id="662367"/>
    <lineage>
        <taxon>Bacteria</taxon>
        <taxon>Pseudomonadati</taxon>
        <taxon>Bacteroidota</taxon>
        <taxon>Cytophagia</taxon>
        <taxon>Cytophagales</taxon>
        <taxon>Cytophagaceae</taxon>
        <taxon>Spirosoma</taxon>
    </lineage>
</organism>
<keyword evidence="2" id="KW-1185">Reference proteome</keyword>
<gene>
    <name evidence="1" type="ORF">SAMN05216167_1441</name>
</gene>
<dbReference type="Proteomes" id="UP000198598">
    <property type="component" value="Unassembled WGS sequence"/>
</dbReference>
<evidence type="ECO:0000313" key="1">
    <source>
        <dbReference type="EMBL" id="SFF29389.1"/>
    </source>
</evidence>
<dbReference type="AlphaFoldDB" id="A0A1I2HI80"/>
<dbReference type="EMBL" id="FOLQ01000044">
    <property type="protein sequence ID" value="SFF29389.1"/>
    <property type="molecule type" value="Genomic_DNA"/>
</dbReference>